<feature type="non-terminal residue" evidence="6">
    <location>
        <position position="1489"/>
    </location>
</feature>
<dbReference type="EMBL" id="MGKP01000007">
    <property type="protein sequence ID" value="OGN29361.1"/>
    <property type="molecule type" value="Genomic_DNA"/>
</dbReference>
<dbReference type="Pfam" id="PF07591">
    <property type="entry name" value="PT-HINT"/>
    <property type="match status" value="1"/>
</dbReference>
<evidence type="ECO:0000259" key="3">
    <source>
        <dbReference type="SMART" id="SM00306"/>
    </source>
</evidence>
<keyword evidence="2" id="KW-1133">Transmembrane helix</keyword>
<dbReference type="Pfam" id="PF00207">
    <property type="entry name" value="A2M"/>
    <property type="match status" value="1"/>
</dbReference>
<feature type="transmembrane region" description="Helical" evidence="2">
    <location>
        <begin position="7"/>
        <end position="25"/>
    </location>
</feature>
<gene>
    <name evidence="6" type="ORF">A3A33_01120</name>
</gene>
<dbReference type="Pfam" id="PF13205">
    <property type="entry name" value="Big_5"/>
    <property type="match status" value="1"/>
</dbReference>
<dbReference type="SMART" id="SM01359">
    <property type="entry name" value="A2M_N_2"/>
    <property type="match status" value="1"/>
</dbReference>
<dbReference type="Gene3D" id="2.60.40.3710">
    <property type="match status" value="1"/>
</dbReference>
<dbReference type="Proteomes" id="UP000179047">
    <property type="component" value="Unassembled WGS sequence"/>
</dbReference>
<sequence>MNRNTKIALGVGIVVIIAAGAYFGLSKNQRTAISQFTLTAPEADAAGVPSNARFELKSTEDLSASVISTYLHTKPEVAVVVDKKGTGQYTITPKDKLSENKIFAVQIDKGPISAKTYGWAFQVKAPFQIISKIPTDKGTNVPLNTSIEITFNRQQIATPESFISITPTVAGKFLVKDEVVAFLPDTNALKPKTIYTVTVKKGLRPTQGTDTLADDTTWKFETGQNSTYNQTPQLYFNDTFQEFAPGKIPTFAAYANQLGRDTTFPASVYRFNTVDDFLNAYKTSHPADDAWAYYSGNRSYDAPANSKVLDTGLRVENQMNVTTVSLPRVLDQGFYVLDTKVSSEERQQVWFQVTDLVNYIAVSNTKSVVWLRSVSANAPAVGATIKYDQKDTGARTDANGVAQLDTPKELIASSDGRQMWQSHPQHFFVVSNGNQKVAIPIQAQYGSSQVAGPDSWWSYLSFDKTVYLPTDNLHFWGIVKSRNGTEVKGQQVTIELTPPIFGEFDKDTTIYAKTQTTISDFNTVTGALAFSGVKPGYYQLSVRLGKDVIISEGVSIDAYIKPAYSLSVTADKVALFAGDSVQVKVKAEFYEGTPVANLKVNVGATLQKTISQSITLDSKGEGSVTIPTTYDDSGYWPNYMTVEASPAVAEEGNINSITSILVFGPSELLSIDQSLSNQTSNFKIKLNHIVLDKIKNGAPYWESDVYTGNPVHNAPLTVSVAKIVTVRTLTGQGYDAINKVTYPIYNYSSHEEPVRTDSISTNDQGVAQYSLPLEKEQTYHLRFSRVDSKGRTVRQDRYAYQYSGSYFDDYNSSGVMLKAPSDQERYTIGDPITLQMQTIDGQGVKPNPGTFLFYWMHAGIDRYAVQGDGNFQDTFKDAYLPNETIGAVWFSGTRFHEAPLHSLFGDPAQRRLSIKVSEDKERYKPGETVQLSIDVRDPSGNPKSAEVNISALDAAAFALNPQETDITAMLYRGLSPSLLSRSSHAEALQTGGAGAERGGCFLPGTKILTPQGQVDIEDIRIGMKILTRTSDTTMTLTEADVVRTTSHLVNGYYTINDTLNVSENHRIYANGDWKHAGSIAIGDVLQETNGTHIPVTSVVFHDEWRWVYNFEVAGQHTYIANGLYVHNEEKGGGAARSDFKDVAYFTAVTTGSDGTAHTSFKLPDNLTSWRLAIQGVSKDLYAGEAVAFVPVGLPFFADTALNRTYLAGDNPTVRVRVFGTAQIPNTVHYKLTSDTLAFKSKEQDSGSSADFSLGALPVGNHKITIEASAGNLRDSLVRDVTVVPSYFTHLTSKYYDLSSSLTSIEGDPKGYTNLIFTSQERGKLYRYVGELMYSQGVRIDQVAGRYLSCKLMEQYFKDTCNMEAPSLMGYQRENGGLSLLPYSDDDLAMSALFIDALGDGTTDVSRDALKDYFNGALGDAKADLSREAIALYGLAGLHEPVLTKLEQFKTDSSLTLTDRAYVLLALNAIGAKEEAREYYGQYFKGRLVK</sequence>
<name>A0A1F8GVQ2_9BACT</name>
<evidence type="ECO:0000256" key="2">
    <source>
        <dbReference type="SAM" id="Phobius"/>
    </source>
</evidence>
<evidence type="ECO:0000259" key="5">
    <source>
        <dbReference type="SMART" id="SM01360"/>
    </source>
</evidence>
<dbReference type="SMART" id="SM01360">
    <property type="entry name" value="A2M"/>
    <property type="match status" value="1"/>
</dbReference>
<reference evidence="6 7" key="1">
    <citation type="journal article" date="2016" name="Nat. Commun.">
        <title>Thousands of microbial genomes shed light on interconnected biogeochemical processes in an aquifer system.</title>
        <authorList>
            <person name="Anantharaman K."/>
            <person name="Brown C.T."/>
            <person name="Hug L.A."/>
            <person name="Sharon I."/>
            <person name="Castelle C.J."/>
            <person name="Probst A.J."/>
            <person name="Thomas B.C."/>
            <person name="Singh A."/>
            <person name="Wilkins M.J."/>
            <person name="Karaoz U."/>
            <person name="Brodie E.L."/>
            <person name="Williams K.H."/>
            <person name="Hubbard S.S."/>
            <person name="Banfield J.F."/>
        </authorList>
    </citation>
    <scope>NUCLEOTIDE SEQUENCE [LARGE SCALE GENOMIC DNA]</scope>
</reference>
<dbReference type="SUPFAM" id="SSF51294">
    <property type="entry name" value="Hedgehog/intein (Hint) domain"/>
    <property type="match status" value="1"/>
</dbReference>
<dbReference type="InterPro" id="IPR011625">
    <property type="entry name" value="A2M_N_BRD"/>
</dbReference>
<dbReference type="InterPro" id="IPR036844">
    <property type="entry name" value="Hint_dom_sf"/>
</dbReference>
<dbReference type="Gene3D" id="2.170.16.10">
    <property type="entry name" value="Hedgehog/Intein (Hint) domain"/>
    <property type="match status" value="1"/>
</dbReference>
<keyword evidence="1" id="KW-0732">Signal</keyword>
<dbReference type="PANTHER" id="PTHR40094:SF1">
    <property type="entry name" value="UBIQUITIN DOMAIN-CONTAINING PROTEIN"/>
    <property type="match status" value="1"/>
</dbReference>
<organism evidence="6 7">
    <name type="scientific">Candidatus Yanofskybacteria bacterium RIFCSPLOWO2_01_FULL_49_25</name>
    <dbReference type="NCBI Taxonomy" id="1802701"/>
    <lineage>
        <taxon>Bacteria</taxon>
        <taxon>Candidatus Yanofskyibacteriota</taxon>
    </lineage>
</organism>
<dbReference type="NCBIfam" id="TIGR01443">
    <property type="entry name" value="intein_Cterm"/>
    <property type="match status" value="1"/>
</dbReference>
<evidence type="ECO:0000313" key="7">
    <source>
        <dbReference type="Proteomes" id="UP000179047"/>
    </source>
</evidence>
<dbReference type="CDD" id="cd00081">
    <property type="entry name" value="Hint"/>
    <property type="match status" value="1"/>
</dbReference>
<dbReference type="STRING" id="1802701.A3A33_01120"/>
<dbReference type="InterPro" id="IPR006141">
    <property type="entry name" value="Intein_N"/>
</dbReference>
<feature type="domain" description="Hint" evidence="3">
    <location>
        <begin position="998"/>
        <end position="1089"/>
    </location>
</feature>
<proteinExistence type="predicted"/>
<comment type="caution">
    <text evidence="6">The sequence shown here is derived from an EMBL/GenBank/DDBJ whole genome shotgun (WGS) entry which is preliminary data.</text>
</comment>
<dbReference type="GO" id="GO:0004866">
    <property type="term" value="F:endopeptidase inhibitor activity"/>
    <property type="evidence" value="ECO:0007669"/>
    <property type="project" value="InterPro"/>
</dbReference>
<dbReference type="InterPro" id="IPR051802">
    <property type="entry name" value="YfhM-like"/>
</dbReference>
<dbReference type="InterPro" id="IPR003587">
    <property type="entry name" value="Hint_dom_N"/>
</dbReference>
<dbReference type="Pfam" id="PF07703">
    <property type="entry name" value="A2M_BRD"/>
    <property type="match status" value="1"/>
</dbReference>
<dbReference type="PANTHER" id="PTHR40094">
    <property type="entry name" value="ALPHA-2-MACROGLOBULIN HOMOLOG"/>
    <property type="match status" value="1"/>
</dbReference>
<dbReference type="PROSITE" id="PS50818">
    <property type="entry name" value="INTEIN_C_TER"/>
    <property type="match status" value="1"/>
</dbReference>
<keyword evidence="2" id="KW-0472">Membrane</keyword>
<dbReference type="InterPro" id="IPR032812">
    <property type="entry name" value="SbsA_Ig"/>
</dbReference>
<dbReference type="InterPro" id="IPR001599">
    <property type="entry name" value="Macroglobln_a2"/>
</dbReference>
<dbReference type="GO" id="GO:0016539">
    <property type="term" value="P:intein-mediated protein splicing"/>
    <property type="evidence" value="ECO:0007669"/>
    <property type="project" value="InterPro"/>
</dbReference>
<accession>A0A1F8GVQ2</accession>
<evidence type="ECO:0000313" key="6">
    <source>
        <dbReference type="EMBL" id="OGN29361.1"/>
    </source>
</evidence>
<feature type="domain" description="Alpha-2-macroglobulin bait region" evidence="4">
    <location>
        <begin position="817"/>
        <end position="959"/>
    </location>
</feature>
<feature type="domain" description="Alpha-2-macroglobulin" evidence="5">
    <location>
        <begin position="1142"/>
        <end position="1231"/>
    </location>
</feature>
<evidence type="ECO:0000256" key="1">
    <source>
        <dbReference type="ARBA" id="ARBA00022729"/>
    </source>
</evidence>
<keyword evidence="2" id="KW-0812">Transmembrane</keyword>
<dbReference type="SMART" id="SM00306">
    <property type="entry name" value="HintN"/>
    <property type="match status" value="1"/>
</dbReference>
<dbReference type="InterPro" id="IPR030934">
    <property type="entry name" value="Intein_C"/>
</dbReference>
<protein>
    <submittedName>
        <fullName evidence="6">Uncharacterized protein</fullName>
    </submittedName>
</protein>
<dbReference type="PROSITE" id="PS50817">
    <property type="entry name" value="INTEIN_N_TER"/>
    <property type="match status" value="1"/>
</dbReference>
<evidence type="ECO:0000259" key="4">
    <source>
        <dbReference type="SMART" id="SM01359"/>
    </source>
</evidence>